<dbReference type="PROSITE" id="PS00178">
    <property type="entry name" value="AA_TRNA_LIGASE_I"/>
    <property type="match status" value="1"/>
</dbReference>
<dbReference type="NCBIfam" id="TIGR00464">
    <property type="entry name" value="gltX_bact"/>
    <property type="match status" value="1"/>
</dbReference>
<comment type="subcellular location">
    <subcellularLocation>
        <location evidence="1">Mitochondrion</location>
    </subcellularLocation>
</comment>
<dbReference type="InterPro" id="IPR045462">
    <property type="entry name" value="aa-tRNA-synth_I_cd-bd"/>
</dbReference>
<keyword evidence="21" id="KW-1185">Reference proteome</keyword>
<evidence type="ECO:0000259" key="18">
    <source>
        <dbReference type="Pfam" id="PF00749"/>
    </source>
</evidence>
<evidence type="ECO:0000256" key="3">
    <source>
        <dbReference type="ARBA" id="ARBA00012835"/>
    </source>
</evidence>
<dbReference type="InterPro" id="IPR000924">
    <property type="entry name" value="Glu/Gln-tRNA-synth"/>
</dbReference>
<evidence type="ECO:0000256" key="1">
    <source>
        <dbReference type="ARBA" id="ARBA00004173"/>
    </source>
</evidence>
<dbReference type="InterPro" id="IPR001412">
    <property type="entry name" value="aa-tRNA-synth_I_CS"/>
</dbReference>
<dbReference type="InterPro" id="IPR033910">
    <property type="entry name" value="GluRS_core"/>
</dbReference>
<evidence type="ECO:0000256" key="13">
    <source>
        <dbReference type="ARBA" id="ARBA00044313"/>
    </source>
</evidence>
<evidence type="ECO:0000256" key="6">
    <source>
        <dbReference type="ARBA" id="ARBA00022840"/>
    </source>
</evidence>
<dbReference type="CDD" id="cd00808">
    <property type="entry name" value="GluRS_core"/>
    <property type="match status" value="1"/>
</dbReference>
<dbReference type="GO" id="GO:0005739">
    <property type="term" value="C:mitochondrion"/>
    <property type="evidence" value="ECO:0007669"/>
    <property type="project" value="UniProtKB-SubCell"/>
</dbReference>
<keyword evidence="7" id="KW-0648">Protein biosynthesis</keyword>
<evidence type="ECO:0000256" key="9">
    <source>
        <dbReference type="ARBA" id="ARBA00030865"/>
    </source>
</evidence>
<keyword evidence="5" id="KW-0547">Nucleotide-binding</keyword>
<proteinExistence type="inferred from homology"/>
<dbReference type="GO" id="GO:0000049">
    <property type="term" value="F:tRNA binding"/>
    <property type="evidence" value="ECO:0007669"/>
    <property type="project" value="InterPro"/>
</dbReference>
<evidence type="ECO:0000313" key="21">
    <source>
        <dbReference type="Proteomes" id="UP001292094"/>
    </source>
</evidence>
<dbReference type="GO" id="GO:0050561">
    <property type="term" value="F:glutamate-tRNA(Gln) ligase activity"/>
    <property type="evidence" value="ECO:0007669"/>
    <property type="project" value="UniProtKB-EC"/>
</dbReference>
<evidence type="ECO:0000256" key="8">
    <source>
        <dbReference type="ARBA" id="ARBA00023146"/>
    </source>
</evidence>
<comment type="catalytic activity">
    <reaction evidence="15">
        <text>tRNA(Glx) + L-glutamate + ATP = L-glutamyl-tRNA(Glx) + AMP + diphosphate</text>
        <dbReference type="Rhea" id="RHEA:18397"/>
        <dbReference type="Rhea" id="RHEA-COMP:9713"/>
        <dbReference type="Rhea" id="RHEA-COMP:9716"/>
        <dbReference type="ChEBI" id="CHEBI:29985"/>
        <dbReference type="ChEBI" id="CHEBI:30616"/>
        <dbReference type="ChEBI" id="CHEBI:33019"/>
        <dbReference type="ChEBI" id="CHEBI:78442"/>
        <dbReference type="ChEBI" id="CHEBI:78520"/>
        <dbReference type="ChEBI" id="CHEBI:456215"/>
        <dbReference type="EC" id="6.1.1.24"/>
    </reaction>
    <physiologicalReaction direction="left-to-right" evidence="15">
        <dbReference type="Rhea" id="RHEA:18398"/>
    </physiologicalReaction>
</comment>
<gene>
    <name evidence="20" type="ORF">Pmani_016211</name>
</gene>
<feature type="domain" description="Aminoacyl-tRNA synthetase class I anticodon-binding" evidence="19">
    <location>
        <begin position="1055"/>
        <end position="1178"/>
    </location>
</feature>
<dbReference type="GO" id="GO:0008270">
    <property type="term" value="F:zinc ion binding"/>
    <property type="evidence" value="ECO:0007669"/>
    <property type="project" value="InterPro"/>
</dbReference>
<dbReference type="InterPro" id="IPR049940">
    <property type="entry name" value="GluQ/Sye"/>
</dbReference>
<dbReference type="GO" id="GO:0006424">
    <property type="term" value="P:glutamyl-tRNA aminoacylation"/>
    <property type="evidence" value="ECO:0007669"/>
    <property type="project" value="InterPro"/>
</dbReference>
<comment type="catalytic activity">
    <reaction evidence="16">
        <text>tRNA(Gln) + L-glutamate + ATP = L-glutamyl-tRNA(Gln) + AMP + diphosphate</text>
        <dbReference type="Rhea" id="RHEA:64612"/>
        <dbReference type="Rhea" id="RHEA-COMP:9662"/>
        <dbReference type="Rhea" id="RHEA-COMP:9684"/>
        <dbReference type="ChEBI" id="CHEBI:29985"/>
        <dbReference type="ChEBI" id="CHEBI:30616"/>
        <dbReference type="ChEBI" id="CHEBI:33019"/>
        <dbReference type="ChEBI" id="CHEBI:78442"/>
        <dbReference type="ChEBI" id="CHEBI:78520"/>
        <dbReference type="ChEBI" id="CHEBI:456215"/>
    </reaction>
    <physiologicalReaction direction="left-to-right" evidence="16">
        <dbReference type="Rhea" id="RHEA:64613"/>
    </physiologicalReaction>
</comment>
<dbReference type="PANTHER" id="PTHR43311:SF2">
    <property type="entry name" value="GLUTAMATE--TRNA LIGASE, MITOCHONDRIAL-RELATED"/>
    <property type="match status" value="1"/>
</dbReference>
<dbReference type="EMBL" id="JAWZYT010001420">
    <property type="protein sequence ID" value="KAK4312344.1"/>
    <property type="molecule type" value="Genomic_DNA"/>
</dbReference>
<dbReference type="SUPFAM" id="SSF52374">
    <property type="entry name" value="Nucleotidylyl transferase"/>
    <property type="match status" value="1"/>
</dbReference>
<dbReference type="HAMAP" id="MF_00022">
    <property type="entry name" value="Glu_tRNA_synth_type1"/>
    <property type="match status" value="1"/>
</dbReference>
<sequence length="1193" mass="131716">MKLTITPEGFLQMKETPATSLKPFPSPVEASRKLMKTSDGLLTPITMPEDSPKLTKAPDGTLKPILKTGDAGPRLTIASDRFLKIGEAGPRLTIASDGTLKTEEAGPRLIIKTEEAGPRLTIKTEEAGPRLTIKTEEAGPRLTIKTEEAGPRLTIKTEEAGPRLTIKTEEAGPRLTIKTEEAGPRLTIKTEEAGPRLTIKTEEAGPRLTIKTEEAGPRLTIKTEEAGPRLTIKTEEAGPRLTIKTEEAGPRLTIKTEEAGPRLTIKTEEAGPRLTIKTEEAGPRLTIKTEEAGPRLTIKTEEAGPRLTIASDGFLKTEEAGPRLTIASDGSLKPIIISTPKGSLKRINTDPHEESLKKIIMTSTTRGSQRLVTTSGGSLKLVKPSEEESTKQIGMATQEGSPRLLSTLEGSLKMLINITPKESTKLMKTSEGFLNPASALEEGLVKLVKTTDGSLKAVSMCQTNSSQLIKTTERSSCDSDPNIITELNNDNPSKISRVHPYSTSKRTGVNTTENPSQIPQSRYNLRGRTRTSNNENPSHIIEIGCNHSSRINGNREAIAKTDNKIPQADDNNASRIPKTCSDKSNPSMIPKAEDNSSRSLEEANNNLSGIPKTDSDDCKVKSFIPVCGIGEGFTESLERNKMGFILVSRFGRKCFHHINRQQQQQTTTTTIRRNLLLSSQKYDEVRVRFAPSPTGHLHLGGLRTALYNYLFAKSNNGKFILRMEDTDQSRLVPGVSDILEEMLIWANIPPDESPRLGGSAGPYVQSQRLPLYQSTVTKLLESGAAYKCFCSSRRLAWLRNAAVQQNETPKYDNRCRNLSPAKVEKLESEGTSYCVRFKLESIDVPLQDLIYGPVLHNTAELEGDPVIFKTDGFPTYHLANVVDDYHMGITHVLRGVEWQISTTKHILLYKALGWEAPQFGHLPLILNKDGSKLSKRQGDVYVDYYRSQGYSPLALLNFITSIGGGFTDREHNALLSTEELIEKFSLSHLTKNSCRLDTEKLHQYNRINLERDIRNLTKLPSLTTQLHSLLKTKYGERLTPGVTEGGGGGGVGKEYIGKVLAWSEGRIITLHDMLLPSFSYLWVVPQDLPLDSLPSIPCPHVLVLENMQEMFKSNQNNFTKDEIVKTIKDIGRRLGVKMPAIMKLVRLTISGLKEGPPVGEMLEVLGREEVLRRITHALHLIHKHFSLQTGTES</sequence>
<comment type="caution">
    <text evidence="20">The sequence shown here is derived from an EMBL/GenBank/DDBJ whole genome shotgun (WGS) entry which is preliminary data.</text>
</comment>
<evidence type="ECO:0000256" key="16">
    <source>
        <dbReference type="ARBA" id="ARBA00047689"/>
    </source>
</evidence>
<evidence type="ECO:0000313" key="20">
    <source>
        <dbReference type="EMBL" id="KAK4312344.1"/>
    </source>
</evidence>
<keyword evidence="8" id="KW-0030">Aminoacyl-tRNA synthetase</keyword>
<evidence type="ECO:0000256" key="4">
    <source>
        <dbReference type="ARBA" id="ARBA00022598"/>
    </source>
</evidence>
<dbReference type="SUPFAM" id="SSF48163">
    <property type="entry name" value="An anticodon-binding domain of class I aminoacyl-tRNA synthetases"/>
    <property type="match status" value="1"/>
</dbReference>
<dbReference type="AlphaFoldDB" id="A0AAE1PS46"/>
<feature type="compositionally biased region" description="Polar residues" evidence="17">
    <location>
        <begin position="501"/>
        <end position="520"/>
    </location>
</feature>
<evidence type="ECO:0000256" key="14">
    <source>
        <dbReference type="ARBA" id="ARBA00047366"/>
    </source>
</evidence>
<accession>A0AAE1PS46</accession>
<evidence type="ECO:0000256" key="7">
    <source>
        <dbReference type="ARBA" id="ARBA00022917"/>
    </source>
</evidence>
<name>A0AAE1PS46_9EUCA</name>
<dbReference type="GO" id="GO:0004818">
    <property type="term" value="F:glutamate-tRNA ligase activity"/>
    <property type="evidence" value="ECO:0007669"/>
    <property type="project" value="UniProtKB-EC"/>
</dbReference>
<dbReference type="InterPro" id="IPR008925">
    <property type="entry name" value="aa_tRNA-synth_I_cd-bd_sf"/>
</dbReference>
<keyword evidence="6" id="KW-0067">ATP-binding</keyword>
<dbReference type="Gene3D" id="1.10.10.350">
    <property type="match status" value="1"/>
</dbReference>
<evidence type="ECO:0000256" key="17">
    <source>
        <dbReference type="SAM" id="MobiDB-lite"/>
    </source>
</evidence>
<dbReference type="Proteomes" id="UP001292094">
    <property type="component" value="Unassembled WGS sequence"/>
</dbReference>
<evidence type="ECO:0000256" key="12">
    <source>
        <dbReference type="ARBA" id="ARBA00044251"/>
    </source>
</evidence>
<dbReference type="InterPro" id="IPR004527">
    <property type="entry name" value="Glu-tRNA-ligase_bac/mito"/>
</dbReference>
<dbReference type="Pfam" id="PF00749">
    <property type="entry name" value="tRNA-synt_1c"/>
    <property type="match status" value="1"/>
</dbReference>
<dbReference type="InterPro" id="IPR014729">
    <property type="entry name" value="Rossmann-like_a/b/a_fold"/>
</dbReference>
<evidence type="ECO:0000259" key="19">
    <source>
        <dbReference type="Pfam" id="PF19269"/>
    </source>
</evidence>
<protein>
    <recommendedName>
        <fullName evidence="11">Nondiscriminating glutamyl-tRNA synthetase EARS2, mitochondrial</fullName>
        <ecNumber evidence="3">6.1.1.17</ecNumber>
        <ecNumber evidence="10">6.1.1.24</ecNumber>
    </recommendedName>
    <alternativeName>
        <fullName evidence="13">Glutamate--tRNA(Gln) ligase EARS2, mitochondrial</fullName>
    </alternativeName>
    <alternativeName>
        <fullName evidence="9">Glutamyl-tRNA synthetase</fullName>
    </alternativeName>
    <alternativeName>
        <fullName evidence="12">Mitochondrial glutamyl-tRNA synthetase</fullName>
    </alternativeName>
</protein>
<dbReference type="InterPro" id="IPR020058">
    <property type="entry name" value="Glu/Gln-tRNA-synth_Ib_cat-dom"/>
</dbReference>
<dbReference type="PANTHER" id="PTHR43311">
    <property type="entry name" value="GLUTAMATE--TRNA LIGASE"/>
    <property type="match status" value="1"/>
</dbReference>
<feature type="domain" description="Glutamyl/glutaminyl-tRNA synthetase class Ib catalytic" evidence="18">
    <location>
        <begin position="684"/>
        <end position="1002"/>
    </location>
</feature>
<evidence type="ECO:0000256" key="5">
    <source>
        <dbReference type="ARBA" id="ARBA00022741"/>
    </source>
</evidence>
<keyword evidence="4" id="KW-0436">Ligase</keyword>
<feature type="compositionally biased region" description="Basic and acidic residues" evidence="17">
    <location>
        <begin position="591"/>
        <end position="601"/>
    </location>
</feature>
<dbReference type="FunFam" id="3.40.50.620:FF:000045">
    <property type="entry name" value="Glutamate--tRNA ligase, mitochondrial"/>
    <property type="match status" value="1"/>
</dbReference>
<dbReference type="InterPro" id="IPR020751">
    <property type="entry name" value="aa-tRNA-synth_I_codon-bd_sub2"/>
</dbReference>
<evidence type="ECO:0000256" key="10">
    <source>
        <dbReference type="ARBA" id="ARBA00044054"/>
    </source>
</evidence>
<evidence type="ECO:0000256" key="15">
    <source>
        <dbReference type="ARBA" id="ARBA00047479"/>
    </source>
</evidence>
<dbReference type="PRINTS" id="PR00987">
    <property type="entry name" value="TRNASYNTHGLU"/>
</dbReference>
<reference evidence="20" key="1">
    <citation type="submission" date="2023-11" db="EMBL/GenBank/DDBJ databases">
        <title>Genome assemblies of two species of porcelain crab, Petrolisthes cinctipes and Petrolisthes manimaculis (Anomura: Porcellanidae).</title>
        <authorList>
            <person name="Angst P."/>
        </authorList>
    </citation>
    <scope>NUCLEOTIDE SEQUENCE</scope>
    <source>
        <strain evidence="20">PB745_02</strain>
        <tissue evidence="20">Gill</tissue>
    </source>
</reference>
<dbReference type="Gene3D" id="3.40.50.620">
    <property type="entry name" value="HUPs"/>
    <property type="match status" value="1"/>
</dbReference>
<dbReference type="EC" id="6.1.1.17" evidence="3"/>
<feature type="region of interest" description="Disordered" evidence="17">
    <location>
        <begin position="489"/>
        <end position="520"/>
    </location>
</feature>
<comment type="catalytic activity">
    <reaction evidence="14">
        <text>tRNA(Glu) + L-glutamate + ATP = L-glutamyl-tRNA(Glu) + AMP + diphosphate</text>
        <dbReference type="Rhea" id="RHEA:23540"/>
        <dbReference type="Rhea" id="RHEA-COMP:9663"/>
        <dbReference type="Rhea" id="RHEA-COMP:9680"/>
        <dbReference type="ChEBI" id="CHEBI:29985"/>
        <dbReference type="ChEBI" id="CHEBI:30616"/>
        <dbReference type="ChEBI" id="CHEBI:33019"/>
        <dbReference type="ChEBI" id="CHEBI:78442"/>
        <dbReference type="ChEBI" id="CHEBI:78520"/>
        <dbReference type="ChEBI" id="CHEBI:456215"/>
        <dbReference type="EC" id="6.1.1.17"/>
    </reaction>
    <physiologicalReaction direction="left-to-right" evidence="14">
        <dbReference type="Rhea" id="RHEA:23541"/>
    </physiologicalReaction>
</comment>
<comment type="similarity">
    <text evidence="2">Belongs to the class-I aminoacyl-tRNA synthetase family. Glutamate--tRNA ligase type 1 subfamily.</text>
</comment>
<feature type="region of interest" description="Disordered" evidence="17">
    <location>
        <begin position="561"/>
        <end position="612"/>
    </location>
</feature>
<dbReference type="EC" id="6.1.1.24" evidence="10"/>
<dbReference type="Pfam" id="PF19269">
    <property type="entry name" value="Anticodon_2"/>
    <property type="match status" value="1"/>
</dbReference>
<dbReference type="GO" id="GO:0005524">
    <property type="term" value="F:ATP binding"/>
    <property type="evidence" value="ECO:0007669"/>
    <property type="project" value="UniProtKB-KW"/>
</dbReference>
<organism evidence="20 21">
    <name type="scientific">Petrolisthes manimaculis</name>
    <dbReference type="NCBI Taxonomy" id="1843537"/>
    <lineage>
        <taxon>Eukaryota</taxon>
        <taxon>Metazoa</taxon>
        <taxon>Ecdysozoa</taxon>
        <taxon>Arthropoda</taxon>
        <taxon>Crustacea</taxon>
        <taxon>Multicrustacea</taxon>
        <taxon>Malacostraca</taxon>
        <taxon>Eumalacostraca</taxon>
        <taxon>Eucarida</taxon>
        <taxon>Decapoda</taxon>
        <taxon>Pleocyemata</taxon>
        <taxon>Anomura</taxon>
        <taxon>Galatheoidea</taxon>
        <taxon>Porcellanidae</taxon>
        <taxon>Petrolisthes</taxon>
    </lineage>
</organism>
<evidence type="ECO:0000256" key="11">
    <source>
        <dbReference type="ARBA" id="ARBA00044142"/>
    </source>
</evidence>
<evidence type="ECO:0000256" key="2">
    <source>
        <dbReference type="ARBA" id="ARBA00007894"/>
    </source>
</evidence>